<sequence length="75" mass="7958">MKQSILKIGTVLNKTEQKLISGGLRSVGISDGDCNQAVQSQIHCSPTSDSCELDAVCNYYTGRCECDDPTFGGLG</sequence>
<accession>A0ABM9P3J2</accession>
<evidence type="ECO:0000313" key="2">
    <source>
        <dbReference type="Proteomes" id="UP001497416"/>
    </source>
</evidence>
<dbReference type="EMBL" id="CAXIXY010000005">
    <property type="protein sequence ID" value="CAL2090220.1"/>
    <property type="molecule type" value="Genomic_DNA"/>
</dbReference>
<name>A0ABM9P3J2_9FLAO</name>
<evidence type="ECO:0000313" key="1">
    <source>
        <dbReference type="EMBL" id="CAL2090220.1"/>
    </source>
</evidence>
<dbReference type="Proteomes" id="UP001497416">
    <property type="component" value="Unassembled WGS sequence"/>
</dbReference>
<proteinExistence type="predicted"/>
<keyword evidence="2" id="KW-1185">Reference proteome</keyword>
<reference evidence="1 2" key="1">
    <citation type="submission" date="2024-05" db="EMBL/GenBank/DDBJ databases">
        <authorList>
            <person name="Duchaud E."/>
        </authorList>
    </citation>
    <scope>NUCLEOTIDE SEQUENCE [LARGE SCALE GENOMIC DNA]</scope>
    <source>
        <strain evidence="1">Ena-SAMPLE-TAB-13-05-2024-13:56:06:370-140302</strain>
    </source>
</reference>
<organism evidence="1 2">
    <name type="scientific">Tenacibaculum platacis</name>
    <dbReference type="NCBI Taxonomy" id="3137852"/>
    <lineage>
        <taxon>Bacteria</taxon>
        <taxon>Pseudomonadati</taxon>
        <taxon>Bacteroidota</taxon>
        <taxon>Flavobacteriia</taxon>
        <taxon>Flavobacteriales</taxon>
        <taxon>Flavobacteriaceae</taxon>
        <taxon>Tenacibaculum</taxon>
    </lineage>
</organism>
<dbReference type="RefSeq" id="WP_348712896.1">
    <property type="nucleotide sequence ID" value="NZ_CAXIXY010000005.1"/>
</dbReference>
<gene>
    <name evidence="1" type="ORF">T190607A01A_30479</name>
</gene>
<evidence type="ECO:0008006" key="3">
    <source>
        <dbReference type="Google" id="ProtNLM"/>
    </source>
</evidence>
<comment type="caution">
    <text evidence="1">The sequence shown here is derived from an EMBL/GenBank/DDBJ whole genome shotgun (WGS) entry which is preliminary data.</text>
</comment>
<protein>
    <recommendedName>
        <fullName evidence="3">Natural product</fullName>
    </recommendedName>
</protein>